<protein>
    <submittedName>
        <fullName evidence="2">Uncharacterized protein</fullName>
    </submittedName>
</protein>
<feature type="region of interest" description="Disordered" evidence="1">
    <location>
        <begin position="1"/>
        <end position="32"/>
    </location>
</feature>
<name>A0A2I1HBM4_9GLOM</name>
<proteinExistence type="predicted"/>
<feature type="compositionally biased region" description="Low complexity" evidence="1">
    <location>
        <begin position="10"/>
        <end position="31"/>
    </location>
</feature>
<gene>
    <name evidence="2" type="ORF">RhiirA4_476359</name>
</gene>
<evidence type="ECO:0000313" key="3">
    <source>
        <dbReference type="Proteomes" id="UP000234323"/>
    </source>
</evidence>
<comment type="caution">
    <text evidence="2">The sequence shown here is derived from an EMBL/GenBank/DDBJ whole genome shotgun (WGS) entry which is preliminary data.</text>
</comment>
<evidence type="ECO:0000313" key="2">
    <source>
        <dbReference type="EMBL" id="PKY56230.1"/>
    </source>
</evidence>
<organism evidence="2 3">
    <name type="scientific">Rhizophagus irregularis</name>
    <dbReference type="NCBI Taxonomy" id="588596"/>
    <lineage>
        <taxon>Eukaryota</taxon>
        <taxon>Fungi</taxon>
        <taxon>Fungi incertae sedis</taxon>
        <taxon>Mucoromycota</taxon>
        <taxon>Glomeromycotina</taxon>
        <taxon>Glomeromycetes</taxon>
        <taxon>Glomerales</taxon>
        <taxon>Glomeraceae</taxon>
        <taxon>Rhizophagus</taxon>
    </lineage>
</organism>
<evidence type="ECO:0000256" key="1">
    <source>
        <dbReference type="SAM" id="MobiDB-lite"/>
    </source>
</evidence>
<dbReference type="Proteomes" id="UP000234323">
    <property type="component" value="Unassembled WGS sequence"/>
</dbReference>
<accession>A0A2I1HBM4</accession>
<sequence>MADHINDPGSSTSTSTTSSSTPSISTSPTTPQILFPQKGAKFLSRNNISSNILRHQRVTVTMRALITTNAQKQGLMMKLTLLPLGLRDSIYR</sequence>
<dbReference type="AlphaFoldDB" id="A0A2I1HBM4"/>
<keyword evidence="3" id="KW-1185">Reference proteome</keyword>
<reference evidence="2 3" key="1">
    <citation type="submission" date="2015-10" db="EMBL/GenBank/DDBJ databases">
        <title>Genome analyses suggest a sexual origin of heterokaryosis in a supposedly ancient asexual fungus.</title>
        <authorList>
            <person name="Ropars J."/>
            <person name="Sedzielewska K."/>
            <person name="Noel J."/>
            <person name="Charron P."/>
            <person name="Farinelli L."/>
            <person name="Marton T."/>
            <person name="Kruger M."/>
            <person name="Pelin A."/>
            <person name="Brachmann A."/>
            <person name="Corradi N."/>
        </authorList>
    </citation>
    <scope>NUCLEOTIDE SEQUENCE [LARGE SCALE GENOMIC DNA]</scope>
    <source>
        <strain evidence="2 3">A4</strain>
    </source>
</reference>
<dbReference type="EMBL" id="LLXI01002108">
    <property type="protein sequence ID" value="PKY56230.1"/>
    <property type="molecule type" value="Genomic_DNA"/>
</dbReference>